<reference evidence="1 2" key="1">
    <citation type="journal article" date="2015" name="Int. J. Syst. Evol. Microbiol.">
        <title>Youhaiella tibetensis gen. nov., sp. nov., isolated from subsurface sediment.</title>
        <authorList>
            <person name="Wang Y.X."/>
            <person name="Huang F.Q."/>
            <person name="Nogi Y."/>
            <person name="Pang S.J."/>
            <person name="Wang P.K."/>
            <person name="Lv J."/>
        </authorList>
    </citation>
    <scope>NUCLEOTIDE SEQUENCE [LARGE SCALE GENOMIC DNA]</scope>
    <source>
        <strain evidence="2">fig4</strain>
    </source>
</reference>
<dbReference type="AlphaFoldDB" id="A0A5B9DR87"/>
<accession>A0A5B9DR87</accession>
<dbReference type="EMBL" id="CP041690">
    <property type="protein sequence ID" value="QEE21582.1"/>
    <property type="molecule type" value="Genomic_DNA"/>
</dbReference>
<sequence>MRLLTLVLLLLSMTAPALAQEEGAQRAFKDWMTACRDDGYCSAFALANPRANGTDADYVLRVGRHAERSYWEISFKTVATMADEWNDFTVTVDGVAQPFSGFEQIGAYAEANDFFLLGDGAQAVLDRMVPGSQVSIAFSDRAEAPHTVAFSLSGLAAALIWIDEQQKRLGSERVASAPPYGLTPAGSSQSEPIEIPAALLDRLRADPECEPLETLANGRDFQVGRIDAEHTLYVLPCWSGAYNFGSKVFVMSGSEGIEAQYFPAFYPHMGMVASSYLVNASYDEATRTMNSYAKSRGAGDCGSSGTWTWTDFGFALTTFNYRQCEDDIREDGDPGDFPLVYDAATMSGK</sequence>
<name>A0A5B9DR87_9HYPH</name>
<dbReference type="RefSeq" id="WP_147656870.1">
    <property type="nucleotide sequence ID" value="NZ_BMFM01000001.1"/>
</dbReference>
<organism evidence="1 2">
    <name type="scientific">Paradevosia tibetensis</name>
    <dbReference type="NCBI Taxonomy" id="1447062"/>
    <lineage>
        <taxon>Bacteria</taxon>
        <taxon>Pseudomonadati</taxon>
        <taxon>Pseudomonadota</taxon>
        <taxon>Alphaproteobacteria</taxon>
        <taxon>Hyphomicrobiales</taxon>
        <taxon>Devosiaceae</taxon>
        <taxon>Paradevosia</taxon>
    </lineage>
</organism>
<dbReference type="OrthoDB" id="7823834at2"/>
<evidence type="ECO:0000313" key="1">
    <source>
        <dbReference type="EMBL" id="QEE21582.1"/>
    </source>
</evidence>
<gene>
    <name evidence="1" type="ORF">FNA67_15915</name>
</gene>
<proteinExistence type="predicted"/>
<dbReference type="KEGG" id="yti:FNA67_15915"/>
<dbReference type="Pfam" id="PF06674">
    <property type="entry name" value="DUF1176"/>
    <property type="match status" value="1"/>
</dbReference>
<keyword evidence="2" id="KW-1185">Reference proteome</keyword>
<evidence type="ECO:0000313" key="2">
    <source>
        <dbReference type="Proteomes" id="UP000321062"/>
    </source>
</evidence>
<dbReference type="InterPro" id="IPR009560">
    <property type="entry name" value="DUF1176"/>
</dbReference>
<protein>
    <submittedName>
        <fullName evidence="1">DUF1176 domain-containing protein</fullName>
    </submittedName>
</protein>
<dbReference type="Proteomes" id="UP000321062">
    <property type="component" value="Chromosome"/>
</dbReference>